<evidence type="ECO:0000313" key="2">
    <source>
        <dbReference type="EMBL" id="VYT20318.1"/>
    </source>
</evidence>
<feature type="region of interest" description="Disordered" evidence="1">
    <location>
        <begin position="1"/>
        <end position="39"/>
    </location>
</feature>
<protein>
    <submittedName>
        <fullName evidence="2">Uncharacterized protein</fullName>
    </submittedName>
</protein>
<gene>
    <name evidence="2" type="ORF">BDLFYP24_00526</name>
</gene>
<evidence type="ECO:0000256" key="1">
    <source>
        <dbReference type="SAM" id="MobiDB-lite"/>
    </source>
</evidence>
<reference evidence="2" key="1">
    <citation type="submission" date="2019-11" db="EMBL/GenBank/DDBJ databases">
        <authorList>
            <person name="Feng L."/>
        </authorList>
    </citation>
    <scope>NUCLEOTIDE SEQUENCE</scope>
    <source>
        <strain evidence="2">BdentiumLFYP24</strain>
    </source>
</reference>
<dbReference type="AlphaFoldDB" id="A0A6N2URE5"/>
<accession>A0A6N2URE5</accession>
<sequence>MGGVRTGEREGGIPHTKPVGLSESGIRPNNSDKRYEGMPSSCDCTYSPYIRVYLRIDADGLADVIEAVPFQQFGKAAFQHGDLLWTAIHQGADEHDQA</sequence>
<proteinExistence type="predicted"/>
<dbReference type="EMBL" id="CACRSP010000015">
    <property type="protein sequence ID" value="VYT20318.1"/>
    <property type="molecule type" value="Genomic_DNA"/>
</dbReference>
<organism evidence="2">
    <name type="scientific">Bifidobacterium dentium</name>
    <dbReference type="NCBI Taxonomy" id="1689"/>
    <lineage>
        <taxon>Bacteria</taxon>
        <taxon>Bacillati</taxon>
        <taxon>Actinomycetota</taxon>
        <taxon>Actinomycetes</taxon>
        <taxon>Bifidobacteriales</taxon>
        <taxon>Bifidobacteriaceae</taxon>
        <taxon>Bifidobacterium</taxon>
    </lineage>
</organism>
<name>A0A6N2URE5_9BIFI</name>
<feature type="compositionally biased region" description="Basic and acidic residues" evidence="1">
    <location>
        <begin position="1"/>
        <end position="12"/>
    </location>
</feature>